<feature type="compositionally biased region" description="Polar residues" evidence="9">
    <location>
        <begin position="162"/>
        <end position="171"/>
    </location>
</feature>
<dbReference type="AlphaFoldDB" id="A0A072PHI6"/>
<dbReference type="Pfam" id="PF00230">
    <property type="entry name" value="MIP"/>
    <property type="match status" value="1"/>
</dbReference>
<dbReference type="InterPro" id="IPR034294">
    <property type="entry name" value="Aquaporin_transptr"/>
</dbReference>
<name>A0A072PHI6_9EURO</name>
<comment type="caution">
    <text evidence="11">The sequence shown here is derived from an EMBL/GenBank/DDBJ whole genome shotgun (WGS) entry which is preliminary data.</text>
</comment>
<dbReference type="HOGENOM" id="CLU_020019_14_0_1"/>
<dbReference type="GO" id="GO:0005886">
    <property type="term" value="C:plasma membrane"/>
    <property type="evidence" value="ECO:0007669"/>
    <property type="project" value="TreeGrafter"/>
</dbReference>
<feature type="transmembrane region" description="Helical" evidence="10">
    <location>
        <begin position="352"/>
        <end position="377"/>
    </location>
</feature>
<dbReference type="PANTHER" id="PTHR19139:SF283">
    <property type="entry name" value="AQUAPORIN"/>
    <property type="match status" value="1"/>
</dbReference>
<dbReference type="SUPFAM" id="SSF81338">
    <property type="entry name" value="Aquaporin-like"/>
    <property type="match status" value="1"/>
</dbReference>
<dbReference type="PRINTS" id="PR00783">
    <property type="entry name" value="MINTRINSICP"/>
</dbReference>
<evidence type="ECO:0000256" key="3">
    <source>
        <dbReference type="ARBA" id="ARBA00022692"/>
    </source>
</evidence>
<dbReference type="Gene3D" id="1.20.1080.10">
    <property type="entry name" value="Glycerol uptake facilitator protein"/>
    <property type="match status" value="1"/>
</dbReference>
<feature type="transmembrane region" description="Helical" evidence="10">
    <location>
        <begin position="468"/>
        <end position="488"/>
    </location>
</feature>
<dbReference type="CDD" id="cd00333">
    <property type="entry name" value="MIP"/>
    <property type="match status" value="1"/>
</dbReference>
<feature type="transmembrane region" description="Helical" evidence="10">
    <location>
        <begin position="310"/>
        <end position="331"/>
    </location>
</feature>
<dbReference type="PANTHER" id="PTHR19139">
    <property type="entry name" value="AQUAPORIN TRANSPORTER"/>
    <property type="match status" value="1"/>
</dbReference>
<sequence>MSAESVSELPIHYGEVQKDGTRIERPSEERTRGRSLHDEAEFLVINLSQSAMGNRPPASMPDKDMQPRSSRDETRNNRGTSHSRPGYPPTSARAFDGGKSSFGRNEYRRNVRQRMRHDDNERYSGYDDGYDEPHRPRRIQQRAYYPGDEYSIRRRPSRASRYGTTYSQDPPRTSLEDDDEEPYRPRRFRSQRKSLASQRPFVEHQGDEYEGQERANHEEYARDGSPGNHKPFRFTDLTREEKRQIMRLPLTQWMDSSFKNHFVATLGEFIGKTMFLWFAFAGTQVANIPSGNSANNSTSGGETGFSAISLLYIAIVFGFSLMVNVWVFFRISGGLFNPAVTLAMWMTSAIPLVRAVCLVSAQVAGSVAASALVLVQFPTALNVRTTLAGGTSLVQGVFIEAVLTAELVFTILMLAKEKHKATFVAPVGIGLALFIAELVGVFYTGGSLNPARSLGPCVVTRTFDSEHWIYWVGPGAGALAAVLFYKFIKMLEYEVANPGQDAEDTTEAAIAAQEKRGGRAIGTAL</sequence>
<evidence type="ECO:0000256" key="5">
    <source>
        <dbReference type="ARBA" id="ARBA00022989"/>
    </source>
</evidence>
<organism evidence="11 12">
    <name type="scientific">Exophiala aquamarina CBS 119918</name>
    <dbReference type="NCBI Taxonomy" id="1182545"/>
    <lineage>
        <taxon>Eukaryota</taxon>
        <taxon>Fungi</taxon>
        <taxon>Dikarya</taxon>
        <taxon>Ascomycota</taxon>
        <taxon>Pezizomycotina</taxon>
        <taxon>Eurotiomycetes</taxon>
        <taxon>Chaetothyriomycetidae</taxon>
        <taxon>Chaetothyriales</taxon>
        <taxon>Herpotrichiellaceae</taxon>
        <taxon>Exophiala</taxon>
    </lineage>
</organism>
<comment type="subcellular location">
    <subcellularLocation>
        <location evidence="1">Membrane</location>
        <topology evidence="1">Multi-pass membrane protein</topology>
    </subcellularLocation>
</comment>
<evidence type="ECO:0000313" key="11">
    <source>
        <dbReference type="EMBL" id="KEF59291.1"/>
    </source>
</evidence>
<comment type="similarity">
    <text evidence="2">Belongs to the MIP/aquaporin (TC 1.A.8) family.</text>
</comment>
<feature type="compositionally biased region" description="Basic and acidic residues" evidence="9">
    <location>
        <begin position="15"/>
        <end position="40"/>
    </location>
</feature>
<keyword evidence="12" id="KW-1185">Reference proteome</keyword>
<evidence type="ECO:0000313" key="12">
    <source>
        <dbReference type="Proteomes" id="UP000027920"/>
    </source>
</evidence>
<feature type="compositionally biased region" description="Basic and acidic residues" evidence="9">
    <location>
        <begin position="201"/>
        <end position="213"/>
    </location>
</feature>
<dbReference type="InterPro" id="IPR023271">
    <property type="entry name" value="Aquaporin-like"/>
</dbReference>
<feature type="transmembrane region" description="Helical" evidence="10">
    <location>
        <begin position="397"/>
        <end position="415"/>
    </location>
</feature>
<evidence type="ECO:0008006" key="13">
    <source>
        <dbReference type="Google" id="ProtNLM"/>
    </source>
</evidence>
<keyword evidence="4" id="KW-0677">Repeat</keyword>
<gene>
    <name evidence="11" type="ORF">A1O9_04135</name>
</gene>
<feature type="transmembrane region" description="Helical" evidence="10">
    <location>
        <begin position="422"/>
        <end position="443"/>
    </location>
</feature>
<evidence type="ECO:0000256" key="4">
    <source>
        <dbReference type="ARBA" id="ARBA00022737"/>
    </source>
</evidence>
<reference evidence="11 12" key="1">
    <citation type="submission" date="2013-03" db="EMBL/GenBank/DDBJ databases">
        <title>The Genome Sequence of Exophiala aquamarina CBS 119918.</title>
        <authorList>
            <consortium name="The Broad Institute Genomics Platform"/>
            <person name="Cuomo C."/>
            <person name="de Hoog S."/>
            <person name="Gorbushina A."/>
            <person name="Walker B."/>
            <person name="Young S.K."/>
            <person name="Zeng Q."/>
            <person name="Gargeya S."/>
            <person name="Fitzgerald M."/>
            <person name="Haas B."/>
            <person name="Abouelleil A."/>
            <person name="Allen A.W."/>
            <person name="Alvarado L."/>
            <person name="Arachchi H.M."/>
            <person name="Berlin A.M."/>
            <person name="Chapman S.B."/>
            <person name="Gainer-Dewar J."/>
            <person name="Goldberg J."/>
            <person name="Griggs A."/>
            <person name="Gujja S."/>
            <person name="Hansen M."/>
            <person name="Howarth C."/>
            <person name="Imamovic A."/>
            <person name="Ireland A."/>
            <person name="Larimer J."/>
            <person name="McCowan C."/>
            <person name="Murphy C."/>
            <person name="Pearson M."/>
            <person name="Poon T.W."/>
            <person name="Priest M."/>
            <person name="Roberts A."/>
            <person name="Saif S."/>
            <person name="Shea T."/>
            <person name="Sisk P."/>
            <person name="Sykes S."/>
            <person name="Wortman J."/>
            <person name="Nusbaum C."/>
            <person name="Birren B."/>
        </authorList>
    </citation>
    <scope>NUCLEOTIDE SEQUENCE [LARGE SCALE GENOMIC DNA]</scope>
    <source>
        <strain evidence="11 12">CBS 119918</strain>
    </source>
</reference>
<proteinExistence type="inferred from homology"/>
<evidence type="ECO:0000256" key="7">
    <source>
        <dbReference type="ARBA" id="ARBA00023180"/>
    </source>
</evidence>
<keyword evidence="3 10" id="KW-0812">Transmembrane</keyword>
<dbReference type="EMBL" id="AMGV01000003">
    <property type="protein sequence ID" value="KEF59291.1"/>
    <property type="molecule type" value="Genomic_DNA"/>
</dbReference>
<feature type="compositionally biased region" description="Basic and acidic residues" evidence="9">
    <location>
        <begin position="61"/>
        <end position="76"/>
    </location>
</feature>
<dbReference type="STRING" id="1182545.A0A072PHI6"/>
<comment type="catalytic activity">
    <reaction evidence="8">
        <text>H2O(in) = H2O(out)</text>
        <dbReference type="Rhea" id="RHEA:29667"/>
        <dbReference type="ChEBI" id="CHEBI:15377"/>
    </reaction>
</comment>
<evidence type="ECO:0000256" key="8">
    <source>
        <dbReference type="ARBA" id="ARBA00034651"/>
    </source>
</evidence>
<evidence type="ECO:0000256" key="6">
    <source>
        <dbReference type="ARBA" id="ARBA00023136"/>
    </source>
</evidence>
<accession>A0A072PHI6</accession>
<dbReference type="RefSeq" id="XP_013261881.1">
    <property type="nucleotide sequence ID" value="XM_013406427.1"/>
</dbReference>
<dbReference type="GeneID" id="25279068"/>
<feature type="compositionally biased region" description="Basic and acidic residues" evidence="9">
    <location>
        <begin position="116"/>
        <end position="125"/>
    </location>
</feature>
<dbReference type="FunFam" id="1.20.1080.10:FF:000024">
    <property type="entry name" value="MIP aquaporin (Eurofung)"/>
    <property type="match status" value="1"/>
</dbReference>
<dbReference type="Proteomes" id="UP000027920">
    <property type="component" value="Unassembled WGS sequence"/>
</dbReference>
<dbReference type="OrthoDB" id="3222at2759"/>
<keyword evidence="7" id="KW-0325">Glycoprotein</keyword>
<evidence type="ECO:0000256" key="10">
    <source>
        <dbReference type="SAM" id="Phobius"/>
    </source>
</evidence>
<dbReference type="InterPro" id="IPR000425">
    <property type="entry name" value="MIP"/>
</dbReference>
<dbReference type="VEuPathDB" id="FungiDB:A1O9_04135"/>
<evidence type="ECO:0000256" key="1">
    <source>
        <dbReference type="ARBA" id="ARBA00004141"/>
    </source>
</evidence>
<keyword evidence="5 10" id="KW-1133">Transmembrane helix</keyword>
<evidence type="ECO:0000256" key="2">
    <source>
        <dbReference type="ARBA" id="ARBA00006175"/>
    </source>
</evidence>
<keyword evidence="6 10" id="KW-0472">Membrane</keyword>
<feature type="region of interest" description="Disordered" evidence="9">
    <location>
        <begin position="1"/>
        <end position="213"/>
    </location>
</feature>
<evidence type="ECO:0000256" key="9">
    <source>
        <dbReference type="SAM" id="MobiDB-lite"/>
    </source>
</evidence>
<dbReference type="GO" id="GO:0015250">
    <property type="term" value="F:water channel activity"/>
    <property type="evidence" value="ECO:0007669"/>
    <property type="project" value="TreeGrafter"/>
</dbReference>
<protein>
    <recommendedName>
        <fullName evidence="13">Aquaporin rerated protein, other eukaryote</fullName>
    </recommendedName>
</protein>